<dbReference type="InterPro" id="IPR007139">
    <property type="entry name" value="DUF349"/>
</dbReference>
<feature type="compositionally biased region" description="Acidic residues" evidence="1">
    <location>
        <begin position="112"/>
        <end position="125"/>
    </location>
</feature>
<proteinExistence type="predicted"/>
<protein>
    <recommendedName>
        <fullName evidence="4">DUF349 domain-containing protein</fullName>
    </recommendedName>
</protein>
<feature type="compositionally biased region" description="Acidic residues" evidence="1">
    <location>
        <begin position="78"/>
        <end position="98"/>
    </location>
</feature>
<feature type="compositionally biased region" description="Basic and acidic residues" evidence="1">
    <location>
        <begin position="126"/>
        <end position="157"/>
    </location>
</feature>
<keyword evidence="3" id="KW-1185">Reference proteome</keyword>
<evidence type="ECO:0000313" key="3">
    <source>
        <dbReference type="Proteomes" id="UP000396862"/>
    </source>
</evidence>
<feature type="compositionally biased region" description="Basic and acidic residues" evidence="1">
    <location>
        <begin position="40"/>
        <end position="56"/>
    </location>
</feature>
<dbReference type="EMBL" id="BLAU01000001">
    <property type="protein sequence ID" value="GET22168.1"/>
    <property type="molecule type" value="Genomic_DNA"/>
</dbReference>
<feature type="compositionally biased region" description="Acidic residues" evidence="1">
    <location>
        <begin position="57"/>
        <end position="67"/>
    </location>
</feature>
<gene>
    <name evidence="2" type="ORF">JCM18694_24140</name>
</gene>
<evidence type="ECO:0008006" key="4">
    <source>
        <dbReference type="Google" id="ProtNLM"/>
    </source>
</evidence>
<reference evidence="2 3" key="1">
    <citation type="submission" date="2019-10" db="EMBL/GenBank/DDBJ databases">
        <title>Prolixibacter strains distinguished by the presence of nitrate reductase genes were adept at nitrate-dependent anaerobic corrosion of metallic iron and carbon steel.</title>
        <authorList>
            <person name="Iino T."/>
            <person name="Shono N."/>
            <person name="Ito K."/>
            <person name="Nakamura R."/>
            <person name="Sueoka K."/>
            <person name="Harayama S."/>
            <person name="Ohkuma M."/>
        </authorList>
    </citation>
    <scope>NUCLEOTIDE SEQUENCE [LARGE SCALE GENOMIC DNA]</scope>
    <source>
        <strain evidence="2 3">MIC1-1</strain>
    </source>
</reference>
<accession>A0ABQ0ZLC7</accession>
<dbReference type="Pfam" id="PF03993">
    <property type="entry name" value="DUF349"/>
    <property type="match status" value="5"/>
</dbReference>
<evidence type="ECO:0000313" key="2">
    <source>
        <dbReference type="EMBL" id="GET22168.1"/>
    </source>
</evidence>
<evidence type="ECO:0000256" key="1">
    <source>
        <dbReference type="SAM" id="MobiDB-lite"/>
    </source>
</evidence>
<dbReference type="Proteomes" id="UP000396862">
    <property type="component" value="Unassembled WGS sequence"/>
</dbReference>
<feature type="region of interest" description="Disordered" evidence="1">
    <location>
        <begin position="1"/>
        <end position="190"/>
    </location>
</feature>
<feature type="compositionally biased region" description="Acidic residues" evidence="1">
    <location>
        <begin position="158"/>
        <end position="186"/>
    </location>
</feature>
<organism evidence="2 3">
    <name type="scientific">Prolixibacter denitrificans</name>
    <dbReference type="NCBI Taxonomy" id="1541063"/>
    <lineage>
        <taxon>Bacteria</taxon>
        <taxon>Pseudomonadati</taxon>
        <taxon>Bacteroidota</taxon>
        <taxon>Bacteroidia</taxon>
        <taxon>Marinilabiliales</taxon>
        <taxon>Prolixibacteraceae</taxon>
        <taxon>Prolixibacter</taxon>
    </lineage>
</organism>
<sequence length="767" mass="90109">MESNELKNSAMPEHNDESRNLNERVENEEVSKEGQTPVDNEQHADEQQPEKKKQVDDPEEQLAEEEVVSSSEKIDEKASDDETVADISDEGAPNEEEAPEKLADNLENQSMELEEEPNEVDENKEEGEAVKKDEEPVVEKSEENTSKEEESTEKPEGSSEDESMDLEKDPDDVDEDEEDDESDEEAVDKASVDYSGYNKVQLINTFRKILPNGISEDIRPQVEAIKANFYKLHNTELEEQKKAFIAEGGNESDFHPEPDPYENDLKDLLKEFKNLRTEYHRRQEVQKEENYQKKLEIIEELKALINKEESINATFQEFNALQARWRELGQVPQGRVKDLWENYHHHVENFYDYIKINRELRDLDLKKNMDKKIGLCEKAEVLAEDESNAVKTFRQLQKLHEMWREIGPVPRENKQELWERFKAATTVINKRYQEYFEEERSKQKENLEKKVELCERAEEFAIFDSTNPREWNEMTEKIIALQKEWKTIGFAPRKDNTLVWERFRAANDTFFRKKREFWAKSKEKLHENLAKKIEICEQAEEIKDSTDWKGTTDKLIALQKKWKAIGPVPRKQSDIVWKRFRAACDEFFNKKGSHFSGMTDEQEEHLKAKKALLEEVGNFKPSGDVEADVAKLAEFQERWKVTGRVPFRRKDDVESKFRDAINEQFDKIEMDEQERNLYKFRNKMVHWMTIPRGWGRINNERDRNVSRIKQLESDLGTLQNNIGFFGDSEGAQSLADNVQSKIDRITSQINYLKSKIEIIDGLEEESR</sequence>
<comment type="caution">
    <text evidence="2">The sequence shown here is derived from an EMBL/GenBank/DDBJ whole genome shotgun (WGS) entry which is preliminary data.</text>
</comment>
<name>A0ABQ0ZLC7_9BACT</name>
<feature type="compositionally biased region" description="Basic and acidic residues" evidence="1">
    <location>
        <begin position="13"/>
        <end position="32"/>
    </location>
</feature>